<evidence type="ECO:0000313" key="2">
    <source>
        <dbReference type="Proteomes" id="UP001195483"/>
    </source>
</evidence>
<dbReference type="AlphaFoldDB" id="A0AAE0TKU3"/>
<reference evidence="1" key="1">
    <citation type="journal article" date="2021" name="Genome Biol. Evol.">
        <title>A High-Quality Reference Genome for a Parasitic Bivalve with Doubly Uniparental Inheritance (Bivalvia: Unionida).</title>
        <authorList>
            <person name="Smith C.H."/>
        </authorList>
    </citation>
    <scope>NUCLEOTIDE SEQUENCE</scope>
    <source>
        <strain evidence="1">CHS0354</strain>
    </source>
</reference>
<evidence type="ECO:0000313" key="1">
    <source>
        <dbReference type="EMBL" id="KAK3611793.1"/>
    </source>
</evidence>
<dbReference type="Proteomes" id="UP001195483">
    <property type="component" value="Unassembled WGS sequence"/>
</dbReference>
<comment type="caution">
    <text evidence="1">The sequence shown here is derived from an EMBL/GenBank/DDBJ whole genome shotgun (WGS) entry which is preliminary data.</text>
</comment>
<gene>
    <name evidence="1" type="ORF">CHS0354_014145</name>
</gene>
<name>A0AAE0TKU3_9BIVA</name>
<dbReference type="EMBL" id="JAEAOA010000869">
    <property type="protein sequence ID" value="KAK3611793.1"/>
    <property type="molecule type" value="Genomic_DNA"/>
</dbReference>
<organism evidence="1 2">
    <name type="scientific">Potamilus streckersoni</name>
    <dbReference type="NCBI Taxonomy" id="2493646"/>
    <lineage>
        <taxon>Eukaryota</taxon>
        <taxon>Metazoa</taxon>
        <taxon>Spiralia</taxon>
        <taxon>Lophotrochozoa</taxon>
        <taxon>Mollusca</taxon>
        <taxon>Bivalvia</taxon>
        <taxon>Autobranchia</taxon>
        <taxon>Heteroconchia</taxon>
        <taxon>Palaeoheterodonta</taxon>
        <taxon>Unionida</taxon>
        <taxon>Unionoidea</taxon>
        <taxon>Unionidae</taxon>
        <taxon>Ambleminae</taxon>
        <taxon>Lampsilini</taxon>
        <taxon>Potamilus</taxon>
    </lineage>
</organism>
<reference evidence="1" key="2">
    <citation type="journal article" date="2021" name="Genome Biol. Evol.">
        <title>Developing a high-quality reference genome for a parasitic bivalve with doubly uniparental inheritance (Bivalvia: Unionida).</title>
        <authorList>
            <person name="Smith C.H."/>
        </authorList>
    </citation>
    <scope>NUCLEOTIDE SEQUENCE</scope>
    <source>
        <strain evidence="1">CHS0354</strain>
        <tissue evidence="1">Mantle</tissue>
    </source>
</reference>
<protein>
    <submittedName>
        <fullName evidence="1">Uncharacterized protein</fullName>
    </submittedName>
</protein>
<proteinExistence type="predicted"/>
<sequence length="337" mass="38445">MSLEICSHQYEQATHSFGRLMLIQRQYQQLSAACVTKKSFLGKALLASHGQGYIKGGLIKARLFTISLSSSPVGLPQLTGISKRDRNITEKIKRPPPISHCGKRLKLAACLNIRVVLYSTDSNRPERRSDLISRLCFNISTLSKIICEKDEKIFFIPELCPVQTAKTIFVLSDASSNPSLSPGKYNKEAHREGRFRSKISCMHTSRQLFKGTCSLDLKKLIFRQTYIRKAVIVHTSKEILGFTTKRSKDWIDENNQEIKQSHIIPTRSTIRSTEEHRLPPHQQLYPWQPQRQGVEKYPSCTLTSLIKMGSIKCENSVWSLFPNREPLQSVDEKRSIN</sequence>
<reference evidence="1" key="3">
    <citation type="submission" date="2023-05" db="EMBL/GenBank/DDBJ databases">
        <authorList>
            <person name="Smith C.H."/>
        </authorList>
    </citation>
    <scope>NUCLEOTIDE SEQUENCE</scope>
    <source>
        <strain evidence="1">CHS0354</strain>
        <tissue evidence="1">Mantle</tissue>
    </source>
</reference>
<keyword evidence="2" id="KW-1185">Reference proteome</keyword>
<accession>A0AAE0TKU3</accession>